<feature type="compositionally biased region" description="Low complexity" evidence="7">
    <location>
        <begin position="968"/>
        <end position="977"/>
    </location>
</feature>
<dbReference type="PANTHER" id="PTHR15272:SF0">
    <property type="entry name" value="CHROMATIN ASSEMBLY FACTOR 1 SUBUNIT A"/>
    <property type="match status" value="1"/>
</dbReference>
<dbReference type="InterPro" id="IPR029105">
    <property type="entry name" value="CAF1-p150_C2"/>
</dbReference>
<feature type="region of interest" description="Disordered" evidence="7">
    <location>
        <begin position="670"/>
        <end position="695"/>
    </location>
</feature>
<feature type="region of interest" description="Disordered" evidence="7">
    <location>
        <begin position="32"/>
        <end position="89"/>
    </location>
</feature>
<dbReference type="EMBL" id="JAZDUA010000161">
    <property type="protein sequence ID" value="KAK7865929.1"/>
    <property type="molecule type" value="Genomic_DNA"/>
</dbReference>
<evidence type="ECO:0000256" key="7">
    <source>
        <dbReference type="SAM" id="MobiDB-lite"/>
    </source>
</evidence>
<feature type="compositionally biased region" description="Acidic residues" evidence="7">
    <location>
        <begin position="553"/>
        <end position="563"/>
    </location>
</feature>
<feature type="compositionally biased region" description="Basic and acidic residues" evidence="7">
    <location>
        <begin position="882"/>
        <end position="894"/>
    </location>
</feature>
<dbReference type="GO" id="GO:0006334">
    <property type="term" value="P:nucleosome assembly"/>
    <property type="evidence" value="ECO:0007669"/>
    <property type="project" value="TreeGrafter"/>
</dbReference>
<feature type="compositionally biased region" description="Basic and acidic residues" evidence="7">
    <location>
        <begin position="268"/>
        <end position="296"/>
    </location>
</feature>
<feature type="compositionally biased region" description="Basic and acidic residues" evidence="7">
    <location>
        <begin position="76"/>
        <end position="89"/>
    </location>
</feature>
<comment type="subcellular location">
    <subcellularLocation>
        <location evidence="1">Nucleus</location>
    </subcellularLocation>
</comment>
<evidence type="ECO:0000313" key="11">
    <source>
        <dbReference type="EMBL" id="KAK7865929.1"/>
    </source>
</evidence>
<keyword evidence="2" id="KW-0235">DNA replication</keyword>
<feature type="compositionally biased region" description="Acidic residues" evidence="7">
    <location>
        <begin position="183"/>
        <end position="211"/>
    </location>
</feature>
<dbReference type="PANTHER" id="PTHR15272">
    <property type="entry name" value="CHROMATIN ASSEMBLY FACTOR 1 SUBUNIT A CAF-1 SUBUNIT A"/>
    <property type="match status" value="1"/>
</dbReference>
<feature type="compositionally biased region" description="Basic and acidic residues" evidence="7">
    <location>
        <begin position="49"/>
        <end position="59"/>
    </location>
</feature>
<comment type="caution">
    <text evidence="11">The sequence shown here is derived from an EMBL/GenBank/DDBJ whole genome shotgun (WGS) entry which is preliminary data.</text>
</comment>
<reference evidence="11 12" key="1">
    <citation type="submission" date="2024-03" db="EMBL/GenBank/DDBJ databases">
        <title>The genome assembly and annotation of the cricket Gryllus longicercus Weissman &amp; Gray.</title>
        <authorList>
            <person name="Szrajer S."/>
            <person name="Gray D."/>
            <person name="Ylla G."/>
        </authorList>
    </citation>
    <scope>NUCLEOTIDE SEQUENCE [LARGE SCALE GENOMIC DNA]</scope>
    <source>
        <strain evidence="11">DAG 2021-001</strain>
        <tissue evidence="11">Whole body minus gut</tissue>
    </source>
</reference>
<feature type="compositionally biased region" description="Polar residues" evidence="7">
    <location>
        <begin position="32"/>
        <end position="42"/>
    </location>
</feature>
<dbReference type="Pfam" id="PF11600">
    <property type="entry name" value="CAF1A_acidic"/>
    <property type="match status" value="1"/>
</dbReference>
<dbReference type="GO" id="GO:0033186">
    <property type="term" value="C:CAF-1 complex"/>
    <property type="evidence" value="ECO:0007669"/>
    <property type="project" value="TreeGrafter"/>
</dbReference>
<keyword evidence="6" id="KW-0539">Nucleus</keyword>
<feature type="compositionally biased region" description="Polar residues" evidence="7">
    <location>
        <begin position="682"/>
        <end position="692"/>
    </location>
</feature>
<feature type="domain" description="Chromatin assembly factor 1 p150 subunit acidic region" evidence="8">
    <location>
        <begin position="360"/>
        <end position="423"/>
    </location>
</feature>
<dbReference type="GO" id="GO:0005634">
    <property type="term" value="C:nucleus"/>
    <property type="evidence" value="ECO:0007669"/>
    <property type="project" value="UniProtKB-SubCell"/>
</dbReference>
<feature type="compositionally biased region" description="Basic and acidic residues" evidence="7">
    <location>
        <begin position="123"/>
        <end position="144"/>
    </location>
</feature>
<feature type="region of interest" description="Disordered" evidence="7">
    <location>
        <begin position="964"/>
        <end position="1003"/>
    </location>
</feature>
<evidence type="ECO:0000256" key="2">
    <source>
        <dbReference type="ARBA" id="ARBA00022705"/>
    </source>
</evidence>
<keyword evidence="3" id="KW-0227">DNA damage</keyword>
<dbReference type="Proteomes" id="UP001378592">
    <property type="component" value="Unassembled WGS sequence"/>
</dbReference>
<dbReference type="Pfam" id="PF15539">
    <property type="entry name" value="CAF1-p150_C2"/>
    <property type="match status" value="1"/>
</dbReference>
<protein>
    <recommendedName>
        <fullName evidence="13">Chromatin assembly factor 1 subunit A</fullName>
    </recommendedName>
</protein>
<dbReference type="InterPro" id="IPR022043">
    <property type="entry name" value="CAF1A_DD"/>
</dbReference>
<feature type="region of interest" description="Disordered" evidence="7">
    <location>
        <begin position="553"/>
        <end position="576"/>
    </location>
</feature>
<keyword evidence="4" id="KW-0143">Chaperone</keyword>
<accession>A0AAN9VXH3</accession>
<dbReference type="AlphaFoldDB" id="A0AAN9VXH3"/>
<evidence type="ECO:0000256" key="6">
    <source>
        <dbReference type="ARBA" id="ARBA00023242"/>
    </source>
</evidence>
<gene>
    <name evidence="11" type="ORF">R5R35_005003</name>
</gene>
<evidence type="ECO:0000259" key="8">
    <source>
        <dbReference type="Pfam" id="PF11600"/>
    </source>
</evidence>
<evidence type="ECO:0000256" key="5">
    <source>
        <dbReference type="ARBA" id="ARBA00023204"/>
    </source>
</evidence>
<dbReference type="GO" id="GO:0006260">
    <property type="term" value="P:DNA replication"/>
    <property type="evidence" value="ECO:0007669"/>
    <property type="project" value="UniProtKB-KW"/>
</dbReference>
<evidence type="ECO:0000313" key="12">
    <source>
        <dbReference type="Proteomes" id="UP001378592"/>
    </source>
</evidence>
<evidence type="ECO:0008006" key="13">
    <source>
        <dbReference type="Google" id="ProtNLM"/>
    </source>
</evidence>
<dbReference type="GO" id="GO:0006281">
    <property type="term" value="P:DNA repair"/>
    <property type="evidence" value="ECO:0007669"/>
    <property type="project" value="UniProtKB-KW"/>
</dbReference>
<evidence type="ECO:0000256" key="1">
    <source>
        <dbReference type="ARBA" id="ARBA00004123"/>
    </source>
</evidence>
<evidence type="ECO:0000256" key="4">
    <source>
        <dbReference type="ARBA" id="ARBA00023186"/>
    </source>
</evidence>
<feature type="domain" description="Chromatin assembly factor 1 subunit A dimerization" evidence="9">
    <location>
        <begin position="511"/>
        <end position="580"/>
    </location>
</feature>
<feature type="region of interest" description="Disordered" evidence="7">
    <location>
        <begin position="104"/>
        <end position="376"/>
    </location>
</feature>
<evidence type="ECO:0000256" key="3">
    <source>
        <dbReference type="ARBA" id="ARBA00022763"/>
    </source>
</evidence>
<dbReference type="InterPro" id="IPR021644">
    <property type="entry name" value="CAF-1_p150_acidic"/>
</dbReference>
<organism evidence="11 12">
    <name type="scientific">Gryllus longicercus</name>
    <dbReference type="NCBI Taxonomy" id="2509291"/>
    <lineage>
        <taxon>Eukaryota</taxon>
        <taxon>Metazoa</taxon>
        <taxon>Ecdysozoa</taxon>
        <taxon>Arthropoda</taxon>
        <taxon>Hexapoda</taxon>
        <taxon>Insecta</taxon>
        <taxon>Pterygota</taxon>
        <taxon>Neoptera</taxon>
        <taxon>Polyneoptera</taxon>
        <taxon>Orthoptera</taxon>
        <taxon>Ensifera</taxon>
        <taxon>Gryllidea</taxon>
        <taxon>Grylloidea</taxon>
        <taxon>Gryllidae</taxon>
        <taxon>Gryllinae</taxon>
        <taxon>Gryllus</taxon>
    </lineage>
</organism>
<feature type="compositionally biased region" description="Polar residues" evidence="7">
    <location>
        <begin position="978"/>
        <end position="987"/>
    </location>
</feature>
<evidence type="ECO:0000259" key="9">
    <source>
        <dbReference type="Pfam" id="PF12253"/>
    </source>
</evidence>
<keyword evidence="12" id="KW-1185">Reference proteome</keyword>
<feature type="compositionally biased region" description="Polar residues" evidence="7">
    <location>
        <begin position="229"/>
        <end position="238"/>
    </location>
</feature>
<dbReference type="Pfam" id="PF12253">
    <property type="entry name" value="CAF1A_dimeriz"/>
    <property type="match status" value="1"/>
</dbReference>
<keyword evidence="5" id="KW-0234">DNA repair</keyword>
<feature type="region of interest" description="Disordered" evidence="7">
    <location>
        <begin position="879"/>
        <end position="899"/>
    </location>
</feature>
<feature type="compositionally biased region" description="Basic and acidic residues" evidence="7">
    <location>
        <begin position="303"/>
        <end position="376"/>
    </location>
</feature>
<feature type="compositionally biased region" description="Basic and acidic residues" evidence="7">
    <location>
        <begin position="156"/>
        <end position="168"/>
    </location>
</feature>
<sequence length="1003" mass="114411">MISGSNDGKEAEKDVITPPIKKLKQARLSFQKLSPSVDTSPKNVKKRKISEDSGDEIKVVKLVKPNSEKSLPLTQEKNHDSEASNCKKIEKKCPSECEIEVVDLESEVDRNEQEDSQGNVKLDTTDKDIEKKSTDNKSEDEKKSNTNIKNAGCENENEKPKITSKDFSPKTTTNEKPILNNEIELDNDSDSSESESDESSEGDNELNETIEDQNSSDSCGEVTKADDLCQNTSRNNIETESKVPLTPKNNIHRSDIIKKKKLTPKQLLQREEAAKKKEEKEKQRKEKERRKAEAKEKKRKEKKEKEELKRKEKEEKEEQRRKEKEEKEKKKLAELEQKSEEKRLKEEERRKKEEQRVLEKRKKDEKKFAEEEAKRKEEEVKKKEAAAFANFFVAPKGASKITEEVKVNNAENFMPFQVKADMRLAPLCRSNFDGTRMESFDTHFKEQSSKELYFDHLRKNSYVRGKCGKTWPLSDLRDVIIIDDEDDDVILASSSNEVVESHPTLTHPKAKLLMFCENRRPPYWGTWTKKSKSIRPTCPFRKDEGFFDYEVDSDDEWEEEEPGESLHGSDDEKESEDEYEVDNEFFVPHGYLSDEENCEEEVMNPETMKAKLKFLEMEFEEEMKHKTERIKPRLFGCFWASQKSDEVGARVLALLSSYRAVSQENPIVLSGPSTPEVGSPVHESQGTCPSTGSKKRKKKFPEAFVPALIKLVHGNINGRGFLVKEISSYMRKELETARLEKEKDNDDQIQTDTVVSKVKISEKIKEIASWIACPDEGPFLNRMCWYVTSEIRAAYGLEDLVIPNKVWNYINVPKRELELSNTIPSPVVSEANFKPKSLPLITKFTRKLSPEERQRQLALSNSSSETEIDIVDEVKVVSTSEDNEKITGGDKSNKENSSVNDGKIIAVNVTSGKTDLDTPNSGLKKMDSFGIRGKLLQFKSKGASIIPHLEQQKRVPILKSVPLGQAFSPSTSNSSSTGAQEKQTNGKNDIKETSEDVDCIVID</sequence>
<feature type="domain" description="Chromatin assembly factor 1 subunit p150 C-terminal" evidence="10">
    <location>
        <begin position="631"/>
        <end position="829"/>
    </location>
</feature>
<proteinExistence type="predicted"/>
<name>A0AAN9VXH3_9ORTH</name>
<evidence type="ECO:0000259" key="10">
    <source>
        <dbReference type="Pfam" id="PF15539"/>
    </source>
</evidence>